<gene>
    <name evidence="1" type="ORF">COU29_02840</name>
</gene>
<comment type="caution">
    <text evidence="1">The sequence shown here is derived from an EMBL/GenBank/DDBJ whole genome shotgun (WGS) entry which is preliminary data.</text>
</comment>
<proteinExistence type="predicted"/>
<dbReference type="AlphaFoldDB" id="A0A2M6W797"/>
<protein>
    <submittedName>
        <fullName evidence="1">Uncharacterized protein</fullName>
    </submittedName>
</protein>
<sequence>MTGEKYKISPDNESSLKKEKYFLKEEIIKKIESIAQTNGIESGDLQLESETEKYDSEGNLLYLSMQVTQERAREKKCGNIWYLYMIKGEHGPMGASEATLIMKADSTIETPNEVDWAEIVLEYKEAEDKWIKP</sequence>
<organism evidence="1 2">
    <name type="scientific">Candidatus Magasanikbacteria bacterium CG10_big_fil_rev_8_21_14_0_10_36_32</name>
    <dbReference type="NCBI Taxonomy" id="1974646"/>
    <lineage>
        <taxon>Bacteria</taxon>
        <taxon>Candidatus Magasanikiibacteriota</taxon>
    </lineage>
</organism>
<accession>A0A2M6W797</accession>
<reference evidence="2" key="1">
    <citation type="submission" date="2017-09" db="EMBL/GenBank/DDBJ databases">
        <title>Depth-based differentiation of microbial function through sediment-hosted aquifers and enrichment of novel symbionts in the deep terrestrial subsurface.</title>
        <authorList>
            <person name="Probst A.J."/>
            <person name="Ladd B."/>
            <person name="Jarett J.K."/>
            <person name="Geller-Mcgrath D.E."/>
            <person name="Sieber C.M.K."/>
            <person name="Emerson J.B."/>
            <person name="Anantharaman K."/>
            <person name="Thomas B.C."/>
            <person name="Malmstrom R."/>
            <person name="Stieglmeier M."/>
            <person name="Klingl A."/>
            <person name="Woyke T."/>
            <person name="Ryan C.M."/>
            <person name="Banfield J.F."/>
        </authorList>
    </citation>
    <scope>NUCLEOTIDE SEQUENCE [LARGE SCALE GENOMIC DNA]</scope>
</reference>
<dbReference type="Proteomes" id="UP000231426">
    <property type="component" value="Unassembled WGS sequence"/>
</dbReference>
<evidence type="ECO:0000313" key="2">
    <source>
        <dbReference type="Proteomes" id="UP000231426"/>
    </source>
</evidence>
<name>A0A2M6W797_9BACT</name>
<evidence type="ECO:0000313" key="1">
    <source>
        <dbReference type="EMBL" id="PIT88679.1"/>
    </source>
</evidence>
<dbReference type="EMBL" id="PFBV01000003">
    <property type="protein sequence ID" value="PIT88679.1"/>
    <property type="molecule type" value="Genomic_DNA"/>
</dbReference>